<proteinExistence type="predicted"/>
<dbReference type="Proteomes" id="UP000308600">
    <property type="component" value="Unassembled WGS sequence"/>
</dbReference>
<accession>A0ACD3A4U5</accession>
<name>A0ACD3A4U5_9AGAR</name>
<sequence length="82" mass="9783">DDVDLQMAYVSQQRLDGYAEAVQHALARKKKFDKRVLESKAGEIVFEEDDLVQVYRNDLDNTHKTERKLLPKWSVPRRIRRR</sequence>
<gene>
    <name evidence="1" type="ORF">BDN72DRAFT_742839</name>
</gene>
<evidence type="ECO:0000313" key="1">
    <source>
        <dbReference type="EMBL" id="TFK60703.1"/>
    </source>
</evidence>
<dbReference type="EMBL" id="ML208741">
    <property type="protein sequence ID" value="TFK60703.1"/>
    <property type="molecule type" value="Genomic_DNA"/>
</dbReference>
<evidence type="ECO:0000313" key="2">
    <source>
        <dbReference type="Proteomes" id="UP000308600"/>
    </source>
</evidence>
<reference evidence="1 2" key="1">
    <citation type="journal article" date="2019" name="Nat. Ecol. Evol.">
        <title>Megaphylogeny resolves global patterns of mushroom evolution.</title>
        <authorList>
            <person name="Varga T."/>
            <person name="Krizsan K."/>
            <person name="Foldi C."/>
            <person name="Dima B."/>
            <person name="Sanchez-Garcia M."/>
            <person name="Sanchez-Ramirez S."/>
            <person name="Szollosi G.J."/>
            <person name="Szarkandi J.G."/>
            <person name="Papp V."/>
            <person name="Albert L."/>
            <person name="Andreopoulos W."/>
            <person name="Angelini C."/>
            <person name="Antonin V."/>
            <person name="Barry K.W."/>
            <person name="Bougher N.L."/>
            <person name="Buchanan P."/>
            <person name="Buyck B."/>
            <person name="Bense V."/>
            <person name="Catcheside P."/>
            <person name="Chovatia M."/>
            <person name="Cooper J."/>
            <person name="Damon W."/>
            <person name="Desjardin D."/>
            <person name="Finy P."/>
            <person name="Geml J."/>
            <person name="Haridas S."/>
            <person name="Hughes K."/>
            <person name="Justo A."/>
            <person name="Karasinski D."/>
            <person name="Kautmanova I."/>
            <person name="Kiss B."/>
            <person name="Kocsube S."/>
            <person name="Kotiranta H."/>
            <person name="LaButti K.M."/>
            <person name="Lechner B.E."/>
            <person name="Liimatainen K."/>
            <person name="Lipzen A."/>
            <person name="Lukacs Z."/>
            <person name="Mihaltcheva S."/>
            <person name="Morgado L.N."/>
            <person name="Niskanen T."/>
            <person name="Noordeloos M.E."/>
            <person name="Ohm R.A."/>
            <person name="Ortiz-Santana B."/>
            <person name="Ovrebo C."/>
            <person name="Racz N."/>
            <person name="Riley R."/>
            <person name="Savchenko A."/>
            <person name="Shiryaev A."/>
            <person name="Soop K."/>
            <person name="Spirin V."/>
            <person name="Szebenyi C."/>
            <person name="Tomsovsky M."/>
            <person name="Tulloss R.E."/>
            <person name="Uehling J."/>
            <person name="Grigoriev I.V."/>
            <person name="Vagvolgyi C."/>
            <person name="Papp T."/>
            <person name="Martin F.M."/>
            <person name="Miettinen O."/>
            <person name="Hibbett D.S."/>
            <person name="Nagy L.G."/>
        </authorList>
    </citation>
    <scope>NUCLEOTIDE SEQUENCE [LARGE SCALE GENOMIC DNA]</scope>
    <source>
        <strain evidence="1 2">NL-1719</strain>
    </source>
</reference>
<keyword evidence="2" id="KW-1185">Reference proteome</keyword>
<feature type="non-terminal residue" evidence="1">
    <location>
        <position position="82"/>
    </location>
</feature>
<organism evidence="1 2">
    <name type="scientific">Pluteus cervinus</name>
    <dbReference type="NCBI Taxonomy" id="181527"/>
    <lineage>
        <taxon>Eukaryota</taxon>
        <taxon>Fungi</taxon>
        <taxon>Dikarya</taxon>
        <taxon>Basidiomycota</taxon>
        <taxon>Agaricomycotina</taxon>
        <taxon>Agaricomycetes</taxon>
        <taxon>Agaricomycetidae</taxon>
        <taxon>Agaricales</taxon>
        <taxon>Pluteineae</taxon>
        <taxon>Pluteaceae</taxon>
        <taxon>Pluteus</taxon>
    </lineage>
</organism>
<protein>
    <submittedName>
        <fullName evidence="1">Uncharacterized protein</fullName>
    </submittedName>
</protein>
<feature type="non-terminal residue" evidence="1">
    <location>
        <position position="1"/>
    </location>
</feature>